<sequence length="401" mass="47601">MPNGHELEYHYKGASIGVLSEQTITHTHTSNVSLFYLFIFLSLQCLLFFLKKKGVNHHGGFDIVAQTLNLSPCRSYIYSEEEYPVWIEELRMIEKAKDFKKNENLKISAHRHILPPYLQNGLNSDNNDKRRLIKQIYSKLNIRLHAMDLRKKKAAETAWKNYKQNYVPKLKKKNNGFYRIPNSMASLMDFYKVHKNKISPMMTDMFRSMKAINMNISCYISMKRVIYYQRKKKKPLIQKHGREKLKKFGEIIKPIDKIKSWPKKRSRLTPSLLSNRVMTCLKYLILVFISSATFFLKKSHFFQSEFIANFEILKNGCFNNICTSYAVRKIMYTISLQKLFYITILIVSVRNCEDRNTLQFYLKFFQFEKNYVREIVTCVKQKIGLILTEQLYQMHKTMQNV</sequence>
<feature type="transmembrane region" description="Helical" evidence="1">
    <location>
        <begin position="33"/>
        <end position="50"/>
    </location>
</feature>
<protein>
    <submittedName>
        <fullName evidence="2">Uncharacterized protein</fullName>
    </submittedName>
</protein>
<feature type="transmembrane region" description="Helical" evidence="1">
    <location>
        <begin position="273"/>
        <end position="296"/>
    </location>
</feature>
<evidence type="ECO:0000256" key="1">
    <source>
        <dbReference type="SAM" id="Phobius"/>
    </source>
</evidence>
<gene>
    <name evidence="2" type="ORF">RFI_31455</name>
</gene>
<name>X6LXT0_RETFI</name>
<evidence type="ECO:0000313" key="3">
    <source>
        <dbReference type="Proteomes" id="UP000023152"/>
    </source>
</evidence>
<keyword evidence="1" id="KW-1133">Transmembrane helix</keyword>
<comment type="caution">
    <text evidence="2">The sequence shown here is derived from an EMBL/GenBank/DDBJ whole genome shotgun (WGS) entry which is preliminary data.</text>
</comment>
<dbReference type="Proteomes" id="UP000023152">
    <property type="component" value="Unassembled WGS sequence"/>
</dbReference>
<accession>X6LXT0</accession>
<keyword evidence="1" id="KW-0812">Transmembrane</keyword>
<keyword evidence="3" id="KW-1185">Reference proteome</keyword>
<dbReference type="AlphaFoldDB" id="X6LXT0"/>
<keyword evidence="1" id="KW-0472">Membrane</keyword>
<evidence type="ECO:0000313" key="2">
    <source>
        <dbReference type="EMBL" id="ETO05942.1"/>
    </source>
</evidence>
<proteinExistence type="predicted"/>
<reference evidence="2 3" key="1">
    <citation type="journal article" date="2013" name="Curr. Biol.">
        <title>The Genome of the Foraminiferan Reticulomyxa filosa.</title>
        <authorList>
            <person name="Glockner G."/>
            <person name="Hulsmann N."/>
            <person name="Schleicher M."/>
            <person name="Noegel A.A."/>
            <person name="Eichinger L."/>
            <person name="Gallinger C."/>
            <person name="Pawlowski J."/>
            <person name="Sierra R."/>
            <person name="Euteneuer U."/>
            <person name="Pillet L."/>
            <person name="Moustafa A."/>
            <person name="Platzer M."/>
            <person name="Groth M."/>
            <person name="Szafranski K."/>
            <person name="Schliwa M."/>
        </authorList>
    </citation>
    <scope>NUCLEOTIDE SEQUENCE [LARGE SCALE GENOMIC DNA]</scope>
</reference>
<organism evidence="2 3">
    <name type="scientific">Reticulomyxa filosa</name>
    <dbReference type="NCBI Taxonomy" id="46433"/>
    <lineage>
        <taxon>Eukaryota</taxon>
        <taxon>Sar</taxon>
        <taxon>Rhizaria</taxon>
        <taxon>Retaria</taxon>
        <taxon>Foraminifera</taxon>
        <taxon>Monothalamids</taxon>
        <taxon>Reticulomyxidae</taxon>
        <taxon>Reticulomyxa</taxon>
    </lineage>
</organism>
<dbReference type="EMBL" id="ASPP01027644">
    <property type="protein sequence ID" value="ETO05942.1"/>
    <property type="molecule type" value="Genomic_DNA"/>
</dbReference>